<evidence type="ECO:0000256" key="5">
    <source>
        <dbReference type="ARBA" id="ARBA00023055"/>
    </source>
</evidence>
<dbReference type="GO" id="GO:0032865">
    <property type="term" value="C:ERMES complex"/>
    <property type="evidence" value="ECO:0007669"/>
    <property type="project" value="UniProtKB-UniRule"/>
</dbReference>
<keyword evidence="3 9" id="KW-1000">Mitochondrion outer membrane</keyword>
<sequence>MLGSEIYCSCKKFLVLLVSMSLEVNWEQIASSEAIREQLVDWLNDQLKAVEVPKYLADIHVTSLSLGSKAPEITIRDIGKPFDDFYDIEEERAGTGEGDEDDGRVAPTSTPMKHQTSGSSDQTDASNPISPSTSHDHENDMQFVTEIKYDSDICVEVAAQLLMNYPAEKFISLPVRLKLSDLLIHTLAVVAYVNHRVFISLLCDISENEDTDNTESHSGNLRALSSKTASRIDVVKRLKVESELGSYEPDNGSILRSVGKIETFLVDTIRNLLVQEVGWPNWIEFQGV</sequence>
<evidence type="ECO:0000313" key="12">
    <source>
        <dbReference type="EMBL" id="CCA39905.1"/>
    </source>
</evidence>
<dbReference type="Proteomes" id="UP000006853">
    <property type="component" value="Chromosome 3"/>
</dbReference>
<reference evidence="12 13" key="3">
    <citation type="journal article" date="2016" name="FEMS Yeast Res.">
        <title>Curation of the genome annotation of Pichia pastoris (Komagataella phaffii) CBS7435 from gene level to protein function.</title>
        <authorList>
            <person name="Valli M."/>
            <person name="Tatto N.E."/>
            <person name="Peymann A."/>
            <person name="Gruber C."/>
            <person name="Landes N."/>
            <person name="Ekker H."/>
            <person name="Thallinger G.G."/>
            <person name="Mattanovich D."/>
            <person name="Gasser B."/>
            <person name="Graf A.B."/>
        </authorList>
    </citation>
    <scope>GENOME REANNOTATION</scope>
    <source>
        <strain evidence="12 13">ATCC 76273 / CBS 7435 / CECT 11047 / NRRL Y-11430 / Wegner 21-1</strain>
    </source>
</reference>
<accession>F2QWX7</accession>
<dbReference type="HOGENOM" id="CLU_026794_2_0_1"/>
<organism evidence="12 13">
    <name type="scientific">Komagataella phaffii (strain ATCC 76273 / CBS 7435 / CECT 11047 / NRRL Y-11430 / Wegner 21-1)</name>
    <name type="common">Yeast</name>
    <name type="synonym">Pichia pastoris</name>
    <dbReference type="NCBI Taxonomy" id="981350"/>
    <lineage>
        <taxon>Eukaryota</taxon>
        <taxon>Fungi</taxon>
        <taxon>Dikarya</taxon>
        <taxon>Ascomycota</taxon>
        <taxon>Saccharomycotina</taxon>
        <taxon>Pichiomycetes</taxon>
        <taxon>Pichiales</taxon>
        <taxon>Pichiaceae</taxon>
        <taxon>Komagataella</taxon>
    </lineage>
</organism>
<dbReference type="InterPro" id="IPR027532">
    <property type="entry name" value="Mdm12"/>
</dbReference>
<dbReference type="EMBL" id="FR839630">
    <property type="protein sequence ID" value="CCA39905.1"/>
    <property type="molecule type" value="Genomic_DNA"/>
</dbReference>
<gene>
    <name evidence="9 12" type="primary">MDM12</name>
    <name evidence="12" type="ordered locus">PP7435_Chr3-0959</name>
</gene>
<evidence type="ECO:0000313" key="13">
    <source>
        <dbReference type="Proteomes" id="UP000006853"/>
    </source>
</evidence>
<proteinExistence type="inferred from homology"/>
<dbReference type="Pfam" id="PF26544">
    <property type="entry name" value="Mdm12"/>
    <property type="match status" value="1"/>
</dbReference>
<dbReference type="HAMAP" id="MF_03104">
    <property type="entry name" value="Mdm12"/>
    <property type="match status" value="1"/>
</dbReference>
<dbReference type="GO" id="GO:1990456">
    <property type="term" value="P:mitochondrion-endoplasmic reticulum membrane tethering"/>
    <property type="evidence" value="ECO:0007669"/>
    <property type="project" value="TreeGrafter"/>
</dbReference>
<dbReference type="GO" id="GO:0008289">
    <property type="term" value="F:lipid binding"/>
    <property type="evidence" value="ECO:0007669"/>
    <property type="project" value="UniProtKB-KW"/>
</dbReference>
<keyword evidence="2" id="KW-0813">Transport</keyword>
<feature type="compositionally biased region" description="Polar residues" evidence="10">
    <location>
        <begin position="107"/>
        <end position="133"/>
    </location>
</feature>
<evidence type="ECO:0000256" key="1">
    <source>
        <dbReference type="ARBA" id="ARBA00004370"/>
    </source>
</evidence>
<dbReference type="PROSITE" id="PS51847">
    <property type="entry name" value="SMP"/>
    <property type="match status" value="1"/>
</dbReference>
<evidence type="ECO:0000256" key="3">
    <source>
        <dbReference type="ARBA" id="ARBA00022787"/>
    </source>
</evidence>
<keyword evidence="7 9" id="KW-0496">Mitochondrion</keyword>
<keyword evidence="5" id="KW-0445">Lipid transport</keyword>
<comment type="subunit">
    <text evidence="9">Component of the ER-mitochondria encounter structure (ERMES) or MDM complex, composed of MMM1, MDM10, MDM12 and MDM34. A MMM1 homodimer associates with one molecule of MDM12 on each side in a pairwise head-to-tail manner, and the SMP-LTD domains of MMM1 and MDM12 generate a continuous hydrophobic tunnel for phospholipid trafficking.</text>
</comment>
<reference key="2">
    <citation type="submission" date="2011-04" db="EMBL/GenBank/DDBJ databases">
        <title>High-quality genome sequence of Pichia pastoris CBS 7435.</title>
        <authorList>
            <person name="Kueberl A."/>
            <person name="Schneider J."/>
            <person name="Thallinger G.G."/>
            <person name="Anderl I."/>
            <person name="Wibberg D."/>
            <person name="Hajek T."/>
            <person name="Jaenicke S."/>
            <person name="Brinkrolf K."/>
            <person name="Goesmann A."/>
            <person name="Szczepanowski R."/>
            <person name="Puehler A."/>
            <person name="Schwab H."/>
            <person name="Glieder A."/>
            <person name="Pichler H."/>
        </authorList>
    </citation>
    <scope>NUCLEOTIDE SEQUENCE</scope>
    <source>
        <strain>CBS 7435</strain>
    </source>
</reference>
<protein>
    <recommendedName>
        <fullName evidence="9">Mitochondrial distribution and morphology protein 12</fullName>
    </recommendedName>
    <alternativeName>
        <fullName evidence="9">Mitochondrial inheritance component MDM12</fullName>
    </alternativeName>
</protein>
<keyword evidence="8 9" id="KW-0472">Membrane</keyword>
<evidence type="ECO:0000256" key="4">
    <source>
        <dbReference type="ARBA" id="ARBA00022824"/>
    </source>
</evidence>
<evidence type="ECO:0000256" key="8">
    <source>
        <dbReference type="ARBA" id="ARBA00023136"/>
    </source>
</evidence>
<comment type="function">
    <text evidence="9">Component of the ERMES/MDM complex, which serves as a molecular tether to connect the endoplasmic reticulum (ER) and mitochondria. Components of this complex are involved in the control of mitochondrial shape and protein biogenesis, and function in nonvesicular lipid trafficking between the ER and mitochondria. MDM12 is required for the interaction of the ER-resident membrane protein MMM1 and the outer mitochondrial membrane-resident beta-barrel protein MDM10. The MDM12-MMM1 subcomplex functions in the major beta-barrel assembly pathway that is responsible for biogenesis of all mitochondrial outer membrane beta-barrel proteins, and acts in a late step after the SAM complex. The MDM10-MDM12-MMM1 subcomplex further acts in the TOM40-specific pathway after the action of the MDM12-MMM1 complex. Essential for establishing and maintaining the structure of mitochondria and maintenance of mtDNA nucleoids.</text>
</comment>
<evidence type="ECO:0000256" key="10">
    <source>
        <dbReference type="SAM" id="MobiDB-lite"/>
    </source>
</evidence>
<dbReference type="InterPro" id="IPR031468">
    <property type="entry name" value="SMP_LBD"/>
</dbReference>
<keyword evidence="4 9" id="KW-0256">Endoplasmic reticulum</keyword>
<evidence type="ECO:0000256" key="2">
    <source>
        <dbReference type="ARBA" id="ARBA00022448"/>
    </source>
</evidence>
<dbReference type="GO" id="GO:0045040">
    <property type="term" value="P:protein insertion into mitochondrial outer membrane"/>
    <property type="evidence" value="ECO:0007669"/>
    <property type="project" value="UniProtKB-UniRule"/>
</dbReference>
<dbReference type="GO" id="GO:0005789">
    <property type="term" value="C:endoplasmic reticulum membrane"/>
    <property type="evidence" value="ECO:0007669"/>
    <property type="project" value="UniProtKB-SubCell"/>
</dbReference>
<dbReference type="GO" id="GO:0015914">
    <property type="term" value="P:phospholipid transport"/>
    <property type="evidence" value="ECO:0007669"/>
    <property type="project" value="TreeGrafter"/>
</dbReference>
<dbReference type="AlphaFoldDB" id="F2QWX7"/>
<keyword evidence="6" id="KW-0446">Lipid-binding</keyword>
<evidence type="ECO:0000256" key="6">
    <source>
        <dbReference type="ARBA" id="ARBA00023121"/>
    </source>
</evidence>
<reference evidence="12 13" key="1">
    <citation type="journal article" date="2011" name="J. Biotechnol.">
        <title>High-quality genome sequence of Pichia pastoris CBS7435.</title>
        <authorList>
            <person name="Kuberl A."/>
            <person name="Schneider J."/>
            <person name="Thallinger G.G."/>
            <person name="Anderl I."/>
            <person name="Wibberg D."/>
            <person name="Hajek T."/>
            <person name="Jaenicke S."/>
            <person name="Brinkrolf K."/>
            <person name="Goesmann A."/>
            <person name="Szczepanowski R."/>
            <person name="Puhler A."/>
            <person name="Schwab H."/>
            <person name="Glieder A."/>
            <person name="Pichler H."/>
        </authorList>
    </citation>
    <scope>NUCLEOTIDE SEQUENCE [LARGE SCALE GENOMIC DNA]</scope>
    <source>
        <strain evidence="13">ATCC 76273 / CBS 7435 / CECT 11047 / NRRL Y-11430 / Wegner 21-1</strain>
    </source>
</reference>
<keyword evidence="13" id="KW-1185">Reference proteome</keyword>
<evidence type="ECO:0000256" key="7">
    <source>
        <dbReference type="ARBA" id="ARBA00023128"/>
    </source>
</evidence>
<feature type="domain" description="SMP-LTD" evidence="11">
    <location>
        <begin position="20"/>
        <end position="288"/>
    </location>
</feature>
<comment type="similarity">
    <text evidence="9">Belongs to the MDM12 family.</text>
</comment>
<dbReference type="CDD" id="cd21672">
    <property type="entry name" value="SMP_Mdm12"/>
    <property type="match status" value="1"/>
</dbReference>
<evidence type="ECO:0000259" key="11">
    <source>
        <dbReference type="PROSITE" id="PS51847"/>
    </source>
</evidence>
<comment type="subcellular location">
    <subcellularLocation>
        <location evidence="1">Membrane</location>
    </subcellularLocation>
    <subcellularLocation>
        <location evidence="9">Mitochondrion outer membrane</location>
        <topology evidence="9">Peripheral membrane protein</topology>
        <orientation evidence="9">Cytoplasmic side</orientation>
    </subcellularLocation>
    <subcellularLocation>
        <location evidence="9">Endoplasmic reticulum membrane</location>
        <topology evidence="9">Peripheral membrane protein</topology>
        <orientation evidence="9">Cytoplasmic side</orientation>
    </subcellularLocation>
    <text evidence="9">The ERMES/MDM complex localizes to a few discrete foci (around 10 per single cell), that represent mitochondria-endoplasmic reticulum junctions. These foci are often found next to mtDNA nucleoids.</text>
</comment>
<name>F2QWX7_KOMPC</name>
<feature type="region of interest" description="Disordered" evidence="10">
    <location>
        <begin position="91"/>
        <end position="138"/>
    </location>
</feature>
<dbReference type="PANTHER" id="PTHR28204:SF1">
    <property type="entry name" value="MITOCHONDRIAL DISTRIBUTION AND MORPHOLOGY PROTEIN 12"/>
    <property type="match status" value="1"/>
</dbReference>
<dbReference type="PANTHER" id="PTHR28204">
    <property type="entry name" value="MITOCHONDRIAL DISTRIBUTION AND MORPHOLOGY PROTEIN 12"/>
    <property type="match status" value="1"/>
</dbReference>
<evidence type="ECO:0000256" key="9">
    <source>
        <dbReference type="HAMAP-Rule" id="MF_03104"/>
    </source>
</evidence>